<evidence type="ECO:0000313" key="2">
    <source>
        <dbReference type="EMBL" id="SLM12783.1"/>
    </source>
</evidence>
<protein>
    <submittedName>
        <fullName evidence="2">Putative amidase</fullName>
    </submittedName>
</protein>
<dbReference type="NCBIfam" id="NF006006">
    <property type="entry name" value="PRK08137.1"/>
    <property type="match status" value="1"/>
</dbReference>
<dbReference type="AlphaFoldDB" id="A0A3P3XJL8"/>
<dbReference type="PANTHER" id="PTHR42678:SF34">
    <property type="entry name" value="OS04G0183300 PROTEIN"/>
    <property type="match status" value="1"/>
</dbReference>
<reference evidence="2" key="1">
    <citation type="submission" date="2017-02" db="EMBL/GenBank/DDBJ databases">
        <authorList>
            <person name="Regsiter A."/>
            <person name="William W."/>
        </authorList>
    </citation>
    <scope>NUCLEOTIDE SEQUENCE</scope>
    <source>
        <strain evidence="2">Bib</strain>
    </source>
</reference>
<accession>A0A3P3XJL8</accession>
<dbReference type="Gene3D" id="3.90.1300.10">
    <property type="entry name" value="Amidase signature (AS) domain"/>
    <property type="match status" value="1"/>
</dbReference>
<sequence length="516" mass="55082">MNRKRLSRRCGQGLEPGIPDTCEEYTLRDFQREFGAGRLSSAQLVDYYLGRIAVLDCPGAGSDCEGQALRSLLYLNPEARSIAEERDRERRAGIVRGPLHGIPVVLKANINTADQMPTTAGSQALHGFLAPEDAPLVAKLREAGAVILGKANLSEWANFRSTHSSSGWSSEGGQTKNPYVLERNPSGSSSGSAVAVSANLCALSVGTETDGSIISPASINGIAGIKPTGGLVSAEGIIPISFTQDTAGPMARTLEDAIVLLEAMSGRDYSGVLGGNLAARPLEGMRLGYAEKLSRFLPQVEDIMKKSIAALENLGAEIVPVDIEPDEEVQKAEYQVLLYEFKYGIEQYLARYVAARADSASTPWPRTLRDIIAFNTAHADTAMPHFAQEILIEAAGKGSLEEPEYKNALALCRAFEKEKGISAFTAKYRLDAIVAASNSPAWKTDHVLGDHYVGGNTSLAAIAAAPHITVPAGFVGELPIGLSVFGVPHSEEVLFRIGLAFERAVKARKAPCYKGV</sequence>
<proteinExistence type="predicted"/>
<name>A0A3P3XJL8_9SPIR</name>
<gene>
    <name evidence="2" type="ORF">SPIROBIBN47_260045</name>
</gene>
<dbReference type="SUPFAM" id="SSF75304">
    <property type="entry name" value="Amidase signature (AS) enzymes"/>
    <property type="match status" value="1"/>
</dbReference>
<organism evidence="2">
    <name type="scientific">uncultured spirochete</name>
    <dbReference type="NCBI Taxonomy" id="156406"/>
    <lineage>
        <taxon>Bacteria</taxon>
        <taxon>Pseudomonadati</taxon>
        <taxon>Spirochaetota</taxon>
        <taxon>Spirochaetia</taxon>
        <taxon>Spirochaetales</taxon>
        <taxon>environmental samples</taxon>
    </lineage>
</organism>
<feature type="domain" description="Amidase" evidence="1">
    <location>
        <begin position="72"/>
        <end position="494"/>
    </location>
</feature>
<dbReference type="InterPro" id="IPR036928">
    <property type="entry name" value="AS_sf"/>
</dbReference>
<dbReference type="Pfam" id="PF01425">
    <property type="entry name" value="Amidase"/>
    <property type="match status" value="1"/>
</dbReference>
<dbReference type="PANTHER" id="PTHR42678">
    <property type="entry name" value="AMIDASE"/>
    <property type="match status" value="1"/>
</dbReference>
<evidence type="ECO:0000259" key="1">
    <source>
        <dbReference type="Pfam" id="PF01425"/>
    </source>
</evidence>
<dbReference type="InterPro" id="IPR023631">
    <property type="entry name" value="Amidase_dom"/>
</dbReference>
<dbReference type="EMBL" id="FWDM01000019">
    <property type="protein sequence ID" value="SLM12783.1"/>
    <property type="molecule type" value="Genomic_DNA"/>
</dbReference>